<gene>
    <name evidence="1" type="ORF">LCGC14_2221250</name>
</gene>
<accession>A0A0F9G6G3</accession>
<dbReference type="AlphaFoldDB" id="A0A0F9G6G3"/>
<sequence>MRRLLERLSAWYNRNFVTCDKCDQGVKYEDGSSALTILVDTVTGHEQVLCIKHLYADPDFAWSIT</sequence>
<comment type="caution">
    <text evidence="1">The sequence shown here is derived from an EMBL/GenBank/DDBJ whole genome shotgun (WGS) entry which is preliminary data.</text>
</comment>
<organism evidence="1">
    <name type="scientific">marine sediment metagenome</name>
    <dbReference type="NCBI Taxonomy" id="412755"/>
    <lineage>
        <taxon>unclassified sequences</taxon>
        <taxon>metagenomes</taxon>
        <taxon>ecological metagenomes</taxon>
    </lineage>
</organism>
<name>A0A0F9G6G3_9ZZZZ</name>
<dbReference type="EMBL" id="LAZR01029680">
    <property type="protein sequence ID" value="KKL58847.1"/>
    <property type="molecule type" value="Genomic_DNA"/>
</dbReference>
<protein>
    <submittedName>
        <fullName evidence="1">Uncharacterized protein</fullName>
    </submittedName>
</protein>
<proteinExistence type="predicted"/>
<evidence type="ECO:0000313" key="1">
    <source>
        <dbReference type="EMBL" id="KKL58847.1"/>
    </source>
</evidence>
<reference evidence="1" key="1">
    <citation type="journal article" date="2015" name="Nature">
        <title>Complex archaea that bridge the gap between prokaryotes and eukaryotes.</title>
        <authorList>
            <person name="Spang A."/>
            <person name="Saw J.H."/>
            <person name="Jorgensen S.L."/>
            <person name="Zaremba-Niedzwiedzka K."/>
            <person name="Martijn J."/>
            <person name="Lind A.E."/>
            <person name="van Eijk R."/>
            <person name="Schleper C."/>
            <person name="Guy L."/>
            <person name="Ettema T.J."/>
        </authorList>
    </citation>
    <scope>NUCLEOTIDE SEQUENCE</scope>
</reference>